<keyword evidence="3" id="KW-1185">Reference proteome</keyword>
<protein>
    <submittedName>
        <fullName evidence="2">Multidrug DMT transporter permease</fullName>
    </submittedName>
</protein>
<evidence type="ECO:0000313" key="2">
    <source>
        <dbReference type="EMBL" id="MTH47470.1"/>
    </source>
</evidence>
<dbReference type="RefSeq" id="WP_155109041.1">
    <property type="nucleotide sequence ID" value="NZ_WMJZ01000020.1"/>
</dbReference>
<dbReference type="Pfam" id="PF07157">
    <property type="entry name" value="DNA_circ_N"/>
    <property type="match status" value="1"/>
</dbReference>
<name>A0A6L6IR29_9ENTR</name>
<dbReference type="Proteomes" id="UP000477739">
    <property type="component" value="Unassembled WGS sequence"/>
</dbReference>
<reference evidence="2 3" key="1">
    <citation type="submission" date="2019-11" db="EMBL/GenBank/DDBJ databases">
        <title>Escherichia alba sp. nov. isolated from the gut of plastic-eating superworms Zophobas atratus.</title>
        <authorList>
            <person name="Yang Y."/>
        </authorList>
    </citation>
    <scope>NUCLEOTIDE SEQUENCE [LARGE SCALE GENOMIC DNA]</scope>
    <source>
        <strain evidence="3">BIT-B35</strain>
    </source>
</reference>
<feature type="domain" description="DNA circulation N-terminal" evidence="1">
    <location>
        <begin position="6"/>
        <end position="90"/>
    </location>
</feature>
<comment type="caution">
    <text evidence="2">The sequence shown here is derived from an EMBL/GenBank/DDBJ whole genome shotgun (WGS) entry which is preliminary data.</text>
</comment>
<dbReference type="EMBL" id="WMJZ01000020">
    <property type="protein sequence ID" value="MTH47470.1"/>
    <property type="molecule type" value="Genomic_DNA"/>
</dbReference>
<organism evidence="2 3">
    <name type="scientific">Intestinirhabdus alba</name>
    <dbReference type="NCBI Taxonomy" id="2899544"/>
    <lineage>
        <taxon>Bacteria</taxon>
        <taxon>Pseudomonadati</taxon>
        <taxon>Pseudomonadota</taxon>
        <taxon>Gammaproteobacteria</taxon>
        <taxon>Enterobacterales</taxon>
        <taxon>Enterobacteriaceae</taxon>
        <taxon>Intestinirhabdus</taxon>
    </lineage>
</organism>
<gene>
    <name evidence="2" type="ORF">GJV78_14635</name>
</gene>
<evidence type="ECO:0000259" key="1">
    <source>
        <dbReference type="Pfam" id="PF07157"/>
    </source>
</evidence>
<dbReference type="AlphaFoldDB" id="A0A6L6IR29"/>
<dbReference type="InterPro" id="IPR009826">
    <property type="entry name" value="DNA_circ_N"/>
</dbReference>
<proteinExistence type="predicted"/>
<accession>A0A6L6IR29</accession>
<sequence length="449" mass="48835">MGWENMQPASFRGVTFDVIATDEEISRDHAAYEYPHVDGADLKDLGRKSRPFRLTALLWGDTYEYHLQKLIAALDEPGDGELIHPVYGSIPSVIVTGYGIHHDAENPDSCTVDLSFLENRTGTALFSAALPEMFGASLFDTLDSLTAELGEFFDAVTAPLNTANSLIKRAKTVESTLINTLLTYDSDISFTMDQMVGLAENPAQFVQALSEVLETHVANMASAVPALASTAPVTAIGLADTVADVATSSTVISTWNEVVKDMDTLVSLPEAFINGDTAPTVDLPSDASPEDVQDIKTTYAVAAVTELASAATAILSDDEQTAQLTPNDIGKLVSDVRIRIQTTIDLFRHRYEPTRETVTETAAPVGIMWLTLVDSMKTIALTLQDLGVMILARRPPLTRRQVQADSCLHLLAHLWYGDHHRSAELLHLNPEIRNPNQITAGMVLNAYAR</sequence>
<dbReference type="OrthoDB" id="378644at2"/>
<evidence type="ECO:0000313" key="3">
    <source>
        <dbReference type="Proteomes" id="UP000477739"/>
    </source>
</evidence>